<organism evidence="1 2">
    <name type="scientific">Coprinopsis cinerea (strain Okayama-7 / 130 / ATCC MYA-4618 / FGSC 9003)</name>
    <name type="common">Inky cap fungus</name>
    <name type="synonym">Hormographiella aspergillata</name>
    <dbReference type="NCBI Taxonomy" id="240176"/>
    <lineage>
        <taxon>Eukaryota</taxon>
        <taxon>Fungi</taxon>
        <taxon>Dikarya</taxon>
        <taxon>Basidiomycota</taxon>
        <taxon>Agaricomycotina</taxon>
        <taxon>Agaricomycetes</taxon>
        <taxon>Agaricomycetidae</taxon>
        <taxon>Agaricales</taxon>
        <taxon>Agaricineae</taxon>
        <taxon>Psathyrellaceae</taxon>
        <taxon>Coprinopsis</taxon>
    </lineage>
</organism>
<comment type="caution">
    <text evidence="1">The sequence shown here is derived from an EMBL/GenBank/DDBJ whole genome shotgun (WGS) entry which is preliminary data.</text>
</comment>
<dbReference type="KEGG" id="cci:CC1G_10489"/>
<dbReference type="GeneID" id="6011132"/>
<keyword evidence="2" id="KW-1185">Reference proteome</keyword>
<gene>
    <name evidence="1" type="ORF">CC1G_10489</name>
</gene>
<protein>
    <submittedName>
        <fullName evidence="1">Uncharacterized protein</fullName>
    </submittedName>
</protein>
<dbReference type="OrthoDB" id="3065650at2759"/>
<name>A8NL54_COPC7</name>
<evidence type="ECO:0000313" key="2">
    <source>
        <dbReference type="Proteomes" id="UP000001861"/>
    </source>
</evidence>
<proteinExistence type="predicted"/>
<dbReference type="VEuPathDB" id="FungiDB:CC1G_10489"/>
<sequence length="156" mass="17183">MVVMQEHAAITDTPAVSAVSYLGLQLFQNRHGNAFTPLTNATLRTHSNYFALIPHIQFLTVLPSKTITLQPNGGFLLDQEFLPLVRPLSMQSTELEKALKLWKGRKKDEGDLELADAMVMLNTCRSWITASVSSANAPFGDSERLTCPIGDERGPV</sequence>
<dbReference type="InParanoid" id="A8NL54"/>
<dbReference type="Proteomes" id="UP000001861">
    <property type="component" value="Unassembled WGS sequence"/>
</dbReference>
<accession>A8NL54</accession>
<dbReference type="HOGENOM" id="CLU_1686475_0_0_1"/>
<dbReference type="AlphaFoldDB" id="A8NL54"/>
<dbReference type="RefSeq" id="XP_001834615.2">
    <property type="nucleotide sequence ID" value="XM_001834563.2"/>
</dbReference>
<reference evidence="1 2" key="1">
    <citation type="journal article" date="2010" name="Proc. Natl. Acad. Sci. U.S.A.">
        <title>Insights into evolution of multicellular fungi from the assembled chromosomes of the mushroom Coprinopsis cinerea (Coprinus cinereus).</title>
        <authorList>
            <person name="Stajich J.E."/>
            <person name="Wilke S.K."/>
            <person name="Ahren D."/>
            <person name="Au C.H."/>
            <person name="Birren B.W."/>
            <person name="Borodovsky M."/>
            <person name="Burns C."/>
            <person name="Canback B."/>
            <person name="Casselton L.A."/>
            <person name="Cheng C.K."/>
            <person name="Deng J."/>
            <person name="Dietrich F.S."/>
            <person name="Fargo D.C."/>
            <person name="Farman M.L."/>
            <person name="Gathman A.C."/>
            <person name="Goldberg J."/>
            <person name="Guigo R."/>
            <person name="Hoegger P.J."/>
            <person name="Hooker J.B."/>
            <person name="Huggins A."/>
            <person name="James T.Y."/>
            <person name="Kamada T."/>
            <person name="Kilaru S."/>
            <person name="Kodira C."/>
            <person name="Kues U."/>
            <person name="Kupfer D."/>
            <person name="Kwan H.S."/>
            <person name="Lomsadze A."/>
            <person name="Li W."/>
            <person name="Lilly W.W."/>
            <person name="Ma L.J."/>
            <person name="Mackey A.J."/>
            <person name="Manning G."/>
            <person name="Martin F."/>
            <person name="Muraguchi H."/>
            <person name="Natvig D.O."/>
            <person name="Palmerini H."/>
            <person name="Ramesh M.A."/>
            <person name="Rehmeyer C.J."/>
            <person name="Roe B.A."/>
            <person name="Shenoy N."/>
            <person name="Stanke M."/>
            <person name="Ter-Hovhannisyan V."/>
            <person name="Tunlid A."/>
            <person name="Velagapudi R."/>
            <person name="Vision T.J."/>
            <person name="Zeng Q."/>
            <person name="Zolan M.E."/>
            <person name="Pukkila P.J."/>
        </authorList>
    </citation>
    <scope>NUCLEOTIDE SEQUENCE [LARGE SCALE GENOMIC DNA]</scope>
    <source>
        <strain evidence="2">Okayama-7 / 130 / ATCC MYA-4618 / FGSC 9003</strain>
    </source>
</reference>
<evidence type="ECO:0000313" key="1">
    <source>
        <dbReference type="EMBL" id="EAU87210.2"/>
    </source>
</evidence>
<dbReference type="EMBL" id="AACS02000012">
    <property type="protein sequence ID" value="EAU87210.2"/>
    <property type="molecule type" value="Genomic_DNA"/>
</dbReference>